<keyword evidence="3" id="KW-1185">Reference proteome</keyword>
<feature type="transmembrane region" description="Helical" evidence="1">
    <location>
        <begin position="31"/>
        <end position="50"/>
    </location>
</feature>
<reference evidence="2 3" key="1">
    <citation type="journal article" date="2025" name="Anaerobe">
        <title>Description of Anaerococcus kampingiae sp. nov., Anaerococcus groningensis sp. nov., Anaerococcus martiniensis sp. nov., and Anaerococcus cruorum sp. nov., isolated from human clinical specimens.</title>
        <authorList>
            <person name="Boiten K.E."/>
            <person name="Meijer J."/>
            <person name="van Wezel E.M."/>
            <person name="Veloo A.C.M."/>
        </authorList>
    </citation>
    <scope>NUCLEOTIDE SEQUENCE [LARGE SCALE GENOMIC DNA]</scope>
    <source>
        <strain evidence="2 3">ENR0831</strain>
    </source>
</reference>
<evidence type="ECO:0000256" key="1">
    <source>
        <dbReference type="SAM" id="Phobius"/>
    </source>
</evidence>
<name>A0ABW9M6M8_9FIRM</name>
<keyword evidence="1" id="KW-0472">Membrane</keyword>
<feature type="transmembrane region" description="Helical" evidence="1">
    <location>
        <begin position="62"/>
        <end position="83"/>
    </location>
</feature>
<keyword evidence="1" id="KW-1133">Transmembrane helix</keyword>
<gene>
    <name evidence="2" type="ORF">ACCQ41_01990</name>
</gene>
<comment type="caution">
    <text evidence="2">The sequence shown here is derived from an EMBL/GenBank/DDBJ whole genome shotgun (WGS) entry which is preliminary data.</text>
</comment>
<accession>A0ABW9M6M8</accession>
<protein>
    <submittedName>
        <fullName evidence="2">Uncharacterized protein</fullName>
    </submittedName>
</protein>
<organism evidence="2 3">
    <name type="scientific">Anaerococcus martiniensis</name>
    <dbReference type="NCBI Taxonomy" id="3115615"/>
    <lineage>
        <taxon>Bacteria</taxon>
        <taxon>Bacillati</taxon>
        <taxon>Bacillota</taxon>
        <taxon>Tissierellia</taxon>
        <taxon>Tissierellales</taxon>
        <taxon>Peptoniphilaceae</taxon>
        <taxon>Anaerococcus</taxon>
    </lineage>
</organism>
<feature type="transmembrane region" description="Helical" evidence="1">
    <location>
        <begin position="7"/>
        <end position="25"/>
    </location>
</feature>
<proteinExistence type="predicted"/>
<keyword evidence="1" id="KW-0812">Transmembrane</keyword>
<dbReference type="EMBL" id="JBGMEI010000002">
    <property type="protein sequence ID" value="MFO3665030.1"/>
    <property type="molecule type" value="Genomic_DNA"/>
</dbReference>
<dbReference type="Proteomes" id="UP001637996">
    <property type="component" value="Unassembled WGS sequence"/>
</dbReference>
<sequence>MIKFLKYTFVIYLVSIILLYITSQIKNDELIMVYAAFGIIYAPIGALILYGLNRKYNFSMPIFLFVALVATIIAFLIGMVIVFNLL</sequence>
<evidence type="ECO:0000313" key="3">
    <source>
        <dbReference type="Proteomes" id="UP001637996"/>
    </source>
</evidence>
<dbReference type="RefSeq" id="WP_410030764.1">
    <property type="nucleotide sequence ID" value="NZ_JBGMEI010000002.1"/>
</dbReference>
<evidence type="ECO:0000313" key="2">
    <source>
        <dbReference type="EMBL" id="MFO3665030.1"/>
    </source>
</evidence>